<feature type="binding site" evidence="3">
    <location>
        <position position="523"/>
    </location>
    <ligand>
        <name>Zn(2+)</name>
        <dbReference type="ChEBI" id="CHEBI:29105"/>
        <label>2</label>
    </ligand>
</feature>
<comment type="cofactor">
    <cofactor evidence="3">
        <name>Mg(2+)</name>
        <dbReference type="ChEBI" id="CHEBI:18420"/>
    </cofactor>
    <text evidence="3">Binds 1 Mg(2+) ion.</text>
</comment>
<feature type="binding site" evidence="3">
    <location>
        <position position="485"/>
    </location>
    <ligand>
        <name>Zn(2+)</name>
        <dbReference type="ChEBI" id="CHEBI:29105"/>
        <label>2</label>
    </ligand>
</feature>
<keyword evidence="3" id="KW-0479">Metal-binding</keyword>
<comment type="cofactor">
    <cofactor evidence="3">
        <name>Zn(2+)</name>
        <dbReference type="ChEBI" id="CHEBI:29105"/>
    </cofactor>
    <text evidence="3">Binds 2 Zn(2+) ions.</text>
</comment>
<dbReference type="SUPFAM" id="SSF53649">
    <property type="entry name" value="Alkaline phosphatase-like"/>
    <property type="match status" value="1"/>
</dbReference>
<dbReference type="EMBL" id="FNGV01000003">
    <property type="protein sequence ID" value="SDL85829.1"/>
    <property type="molecule type" value="Genomic_DNA"/>
</dbReference>
<feature type="binding site" evidence="3">
    <location>
        <position position="285"/>
    </location>
    <ligand>
        <name>Zn(2+)</name>
        <dbReference type="ChEBI" id="CHEBI:29105"/>
        <label>2</label>
    </ligand>
</feature>
<proteinExistence type="inferred from homology"/>
<dbReference type="STRING" id="192904.SAMN04488514_103178"/>
<keyword evidence="3" id="KW-0862">Zinc</keyword>
<keyword evidence="6" id="KW-1185">Reference proteome</keyword>
<dbReference type="SMART" id="SM00098">
    <property type="entry name" value="alkPPc"/>
    <property type="match status" value="1"/>
</dbReference>
<evidence type="ECO:0000313" key="6">
    <source>
        <dbReference type="Proteomes" id="UP000199440"/>
    </source>
</evidence>
<dbReference type="Pfam" id="PF13653">
    <property type="entry name" value="GDPD_2"/>
    <property type="match status" value="1"/>
</dbReference>
<dbReference type="OrthoDB" id="9794455at2"/>
<evidence type="ECO:0000256" key="2">
    <source>
        <dbReference type="PIRSR" id="PIRSR601952-1"/>
    </source>
</evidence>
<dbReference type="InterPro" id="IPR001952">
    <property type="entry name" value="Alkaline_phosphatase"/>
</dbReference>
<gene>
    <name evidence="5" type="ORF">SAMN04488514_103178</name>
</gene>
<comment type="similarity">
    <text evidence="4">Belongs to the alkaline phosphatase family.</text>
</comment>
<dbReference type="PANTHER" id="PTHR11596">
    <property type="entry name" value="ALKALINE PHOSPHATASE"/>
    <property type="match status" value="1"/>
</dbReference>
<dbReference type="GO" id="GO:0006629">
    <property type="term" value="P:lipid metabolic process"/>
    <property type="evidence" value="ECO:0007669"/>
    <property type="project" value="InterPro"/>
</dbReference>
<dbReference type="RefSeq" id="WP_089887566.1">
    <property type="nucleotide sequence ID" value="NZ_FNGV01000003.1"/>
</dbReference>
<dbReference type="PRINTS" id="PR00113">
    <property type="entry name" value="ALKPHPHTASE"/>
</dbReference>
<dbReference type="PANTHER" id="PTHR11596:SF5">
    <property type="entry name" value="ALKALINE PHOSPHATASE"/>
    <property type="match status" value="1"/>
</dbReference>
<dbReference type="GO" id="GO:0046872">
    <property type="term" value="F:metal ion binding"/>
    <property type="evidence" value="ECO:0007669"/>
    <property type="project" value="UniProtKB-KW"/>
</dbReference>
<dbReference type="InterPro" id="IPR017850">
    <property type="entry name" value="Alkaline_phosphatase_core_sf"/>
</dbReference>
<dbReference type="InterPro" id="IPR017946">
    <property type="entry name" value="PLC-like_Pdiesterase_TIM-brl"/>
</dbReference>
<dbReference type="GO" id="GO:0004035">
    <property type="term" value="F:alkaline phosphatase activity"/>
    <property type="evidence" value="ECO:0007669"/>
    <property type="project" value="TreeGrafter"/>
</dbReference>
<evidence type="ECO:0000313" key="5">
    <source>
        <dbReference type="EMBL" id="SDL85829.1"/>
    </source>
</evidence>
<organism evidence="5 6">
    <name type="scientific">Kriegella aquimaris</name>
    <dbReference type="NCBI Taxonomy" id="192904"/>
    <lineage>
        <taxon>Bacteria</taxon>
        <taxon>Pseudomonadati</taxon>
        <taxon>Bacteroidota</taxon>
        <taxon>Flavobacteriia</taxon>
        <taxon>Flavobacteriales</taxon>
        <taxon>Flavobacteriaceae</taxon>
        <taxon>Kriegella</taxon>
    </lineage>
</organism>
<keyword evidence="1" id="KW-0597">Phosphoprotein</keyword>
<evidence type="ECO:0000256" key="3">
    <source>
        <dbReference type="PIRSR" id="PIRSR601952-2"/>
    </source>
</evidence>
<dbReference type="Gene3D" id="3.40.720.10">
    <property type="entry name" value="Alkaline Phosphatase, subunit A"/>
    <property type="match status" value="1"/>
</dbReference>
<dbReference type="GO" id="GO:0008081">
    <property type="term" value="F:phosphoric diester hydrolase activity"/>
    <property type="evidence" value="ECO:0007669"/>
    <property type="project" value="InterPro"/>
</dbReference>
<dbReference type="AlphaFoldDB" id="A0A1G9NHC5"/>
<dbReference type="Pfam" id="PF00245">
    <property type="entry name" value="Alk_phosphatase"/>
    <property type="match status" value="2"/>
</dbReference>
<accession>A0A1G9NHC5</accession>
<feature type="binding site" evidence="3">
    <location>
        <position position="524"/>
    </location>
    <ligand>
        <name>Zn(2+)</name>
        <dbReference type="ChEBI" id="CHEBI:29105"/>
        <label>2</label>
    </ligand>
</feature>
<dbReference type="InterPro" id="IPR039559">
    <property type="entry name" value="AIM6_PI-PLC-like_dom"/>
</dbReference>
<dbReference type="SUPFAM" id="SSF51695">
    <property type="entry name" value="PLC-like phosphodiesterases"/>
    <property type="match status" value="1"/>
</dbReference>
<dbReference type="CDD" id="cd08577">
    <property type="entry name" value="PI-PLCc_GDPD_SF_unchar3"/>
    <property type="match status" value="1"/>
</dbReference>
<feature type="binding site" evidence="3">
    <location>
        <position position="476"/>
    </location>
    <ligand>
        <name>Mg(2+)</name>
        <dbReference type="ChEBI" id="CHEBI:18420"/>
    </ligand>
</feature>
<protein>
    <submittedName>
        <fullName evidence="5">Alkaline phosphatase</fullName>
    </submittedName>
</protein>
<feature type="active site" description="Phosphoserine intermediate" evidence="2">
    <location>
        <position position="326"/>
    </location>
</feature>
<dbReference type="CDD" id="cd16012">
    <property type="entry name" value="ALP"/>
    <property type="match status" value="1"/>
</dbReference>
<name>A0A1G9NHC5_9FLAO</name>
<reference evidence="5 6" key="1">
    <citation type="submission" date="2016-10" db="EMBL/GenBank/DDBJ databases">
        <authorList>
            <person name="de Groot N.N."/>
        </authorList>
    </citation>
    <scope>NUCLEOTIDE SEQUENCE [LARGE SCALE GENOMIC DNA]</scope>
    <source>
        <strain evidence="5 6">DSM 19886</strain>
    </source>
</reference>
<dbReference type="Proteomes" id="UP000199440">
    <property type="component" value="Unassembled WGS sequence"/>
</dbReference>
<evidence type="ECO:0000256" key="1">
    <source>
        <dbReference type="ARBA" id="ARBA00022553"/>
    </source>
</evidence>
<keyword evidence="3" id="KW-0460">Magnesium</keyword>
<evidence type="ECO:0000256" key="4">
    <source>
        <dbReference type="RuleBase" id="RU003946"/>
    </source>
</evidence>
<sequence>MKHIFILFLVLGQTIAAQDLTQYRVHSHNDYYRNIPFWNALASGATSIEADVFLKDGGLFVAHSADEIQKDRSLESLYIKPLQQSISLGSMADVKLQLLIDIKSEAYSTLDAITNLLKKYPLLTQQNNISFVISGNRPTPEEYMNYPAFISFDYQSLDPINDERITNKIALVSLSFGKFSKWNGLGRLTKNDSTLVVNTIKKGHALKKPFRFWGTPDTKTAWQAFASMGIDFINTDKPFECYNYLKTLADRTFSISKDYSTVYTPTFVSDGKQKPVENVILLIGDGNGLSQITATQQANKGSLSVTQLKSIGLIKTQSADDFTTDSAAGATAMSTGQKTNNRAIGTDKKGKKIANLTEILSKKGFSTGIITTDNVTGATPSSFYAHQIDRSQSEDILKDLFKSSLNLVMGKGDYKEENNGFFKIAAAPSQIGNMPINRTAFFYADETESIDFLASLTEEGLTHLNQEKKPFFLMVEGANIDSYGHKNSVEGIVTEGISFDKAISEALKFADENQNTLVIITADHETSGFSLPHGSISDNSIEGDFASTDHSAVMVPLFAYGPQSNEFTGVYDNHMIFQKIIKVLKVSLDE</sequence>
<feature type="binding site" evidence="3">
    <location>
        <position position="285"/>
    </location>
    <ligand>
        <name>Mg(2+)</name>
        <dbReference type="ChEBI" id="CHEBI:18420"/>
    </ligand>
</feature>
<dbReference type="Gene3D" id="3.20.20.190">
    <property type="entry name" value="Phosphatidylinositol (PI) phosphodiesterase"/>
    <property type="match status" value="1"/>
</dbReference>
<feature type="binding site" evidence="3">
    <location>
        <position position="379"/>
    </location>
    <ligand>
        <name>Mg(2+)</name>
        <dbReference type="ChEBI" id="CHEBI:18420"/>
    </ligand>
</feature>
<feature type="binding site" evidence="3">
    <location>
        <position position="481"/>
    </location>
    <ligand>
        <name>Zn(2+)</name>
        <dbReference type="ChEBI" id="CHEBI:29105"/>
        <label>2</label>
    </ligand>
</feature>